<reference evidence="1 2" key="1">
    <citation type="submission" date="2020-04" db="EMBL/GenBank/DDBJ databases">
        <authorList>
            <person name="De Canck E."/>
        </authorList>
    </citation>
    <scope>NUCLEOTIDE SEQUENCE [LARGE SCALE GENOMIC DNA]</scope>
    <source>
        <strain evidence="1 2">LMG 29542</strain>
    </source>
</reference>
<organism evidence="1 2">
    <name type="scientific">Paraburkholderia humisilvae</name>
    <dbReference type="NCBI Taxonomy" id="627669"/>
    <lineage>
        <taxon>Bacteria</taxon>
        <taxon>Pseudomonadati</taxon>
        <taxon>Pseudomonadota</taxon>
        <taxon>Betaproteobacteria</taxon>
        <taxon>Burkholderiales</taxon>
        <taxon>Burkholderiaceae</taxon>
        <taxon>Paraburkholderia</taxon>
    </lineage>
</organism>
<evidence type="ECO:0000313" key="1">
    <source>
        <dbReference type="EMBL" id="CAB3775266.1"/>
    </source>
</evidence>
<keyword evidence="2" id="KW-1185">Reference proteome</keyword>
<sequence>MGARPHIHDEITNSTIDAIKSRTWPIRSVSQPVSGTEIALATANDVMTHVPWSDDTPRSPEIDGIDTLAIDVSSTFMNTASDTAIVPITSCAPCSGG</sequence>
<dbReference type="EMBL" id="CADIKH010000359">
    <property type="protein sequence ID" value="CAB3775266.1"/>
    <property type="molecule type" value="Genomic_DNA"/>
</dbReference>
<dbReference type="AntiFam" id="ANF00279">
    <property type="entry name" value="Spurious ORF (shadow ORF of EmrB)"/>
</dbReference>
<dbReference type="Proteomes" id="UP000494363">
    <property type="component" value="Unassembled WGS sequence"/>
</dbReference>
<accession>A0A6J5FDC3</accession>
<proteinExistence type="predicted"/>
<name>A0A6J5FDC3_9BURK</name>
<protein>
    <submittedName>
        <fullName evidence="1">Uncharacterized protein</fullName>
    </submittedName>
</protein>
<evidence type="ECO:0000313" key="2">
    <source>
        <dbReference type="Proteomes" id="UP000494363"/>
    </source>
</evidence>
<gene>
    <name evidence="1" type="ORF">LMG29542_08648</name>
</gene>
<dbReference type="AlphaFoldDB" id="A0A6J5FDC3"/>